<evidence type="ECO:0000256" key="1">
    <source>
        <dbReference type="SAM" id="SignalP"/>
    </source>
</evidence>
<name>A0A4R6AR35_9RHOB</name>
<evidence type="ECO:0008006" key="4">
    <source>
        <dbReference type="Google" id="ProtNLM"/>
    </source>
</evidence>
<gene>
    <name evidence="2" type="ORF">E2L05_12235</name>
</gene>
<dbReference type="Proteomes" id="UP000294562">
    <property type="component" value="Unassembled WGS sequence"/>
</dbReference>
<sequence>MNSARALTVTACLVALGLGACAPTYGPDDTVSLTPISAESRAARDAALRGDPVSSSSAAPAVAAGTARTVAVQPLDVSPGQLGNDTTYTGGPAAQVSATPSAASYAVVEAKPLPTRPSASKSGTGVVAFALQTDHPVGQSVYPRSATPSDRTSRACARYASADLAQAAFLQSGGPESDGQGLDPDGDGYACAWNPDRFRSAVR</sequence>
<dbReference type="EMBL" id="SMZO01000026">
    <property type="protein sequence ID" value="TDL86961.1"/>
    <property type="molecule type" value="Genomic_DNA"/>
</dbReference>
<dbReference type="PROSITE" id="PS51257">
    <property type="entry name" value="PROKAR_LIPOPROTEIN"/>
    <property type="match status" value="1"/>
</dbReference>
<accession>A0A4R6AR35</accession>
<feature type="chain" id="PRO_5020894470" description="Excalibur calcium-binding domain-containing protein" evidence="1">
    <location>
        <begin position="23"/>
        <end position="203"/>
    </location>
</feature>
<dbReference type="AlphaFoldDB" id="A0A4R6AR35"/>
<keyword evidence="1" id="KW-0732">Signal</keyword>
<evidence type="ECO:0000313" key="2">
    <source>
        <dbReference type="EMBL" id="TDL86961.1"/>
    </source>
</evidence>
<dbReference type="RefSeq" id="WP_133343195.1">
    <property type="nucleotide sequence ID" value="NZ_SMZO01000026.1"/>
</dbReference>
<keyword evidence="3" id="KW-1185">Reference proteome</keyword>
<feature type="signal peptide" evidence="1">
    <location>
        <begin position="1"/>
        <end position="22"/>
    </location>
</feature>
<evidence type="ECO:0000313" key="3">
    <source>
        <dbReference type="Proteomes" id="UP000294562"/>
    </source>
</evidence>
<organism evidence="2 3">
    <name type="scientific">Meridianimarinicoccus aquatilis</name>
    <dbReference type="NCBI Taxonomy" id="2552766"/>
    <lineage>
        <taxon>Bacteria</taxon>
        <taxon>Pseudomonadati</taxon>
        <taxon>Pseudomonadota</taxon>
        <taxon>Alphaproteobacteria</taxon>
        <taxon>Rhodobacterales</taxon>
        <taxon>Paracoccaceae</taxon>
        <taxon>Meridianimarinicoccus</taxon>
    </lineage>
</organism>
<dbReference type="OrthoDB" id="7951357at2"/>
<reference evidence="2 3" key="1">
    <citation type="submission" date="2019-03" db="EMBL/GenBank/DDBJ databases">
        <title>Rhodobacteraceae bacterium SM1902, a new member of the family Rhodobacteraceae isolated from Yantai.</title>
        <authorList>
            <person name="Sun Y."/>
        </authorList>
    </citation>
    <scope>NUCLEOTIDE SEQUENCE [LARGE SCALE GENOMIC DNA]</scope>
    <source>
        <strain evidence="2 3">SM1902</strain>
    </source>
</reference>
<protein>
    <recommendedName>
        <fullName evidence="4">Excalibur calcium-binding domain-containing protein</fullName>
    </recommendedName>
</protein>
<proteinExistence type="predicted"/>
<comment type="caution">
    <text evidence="2">The sequence shown here is derived from an EMBL/GenBank/DDBJ whole genome shotgun (WGS) entry which is preliminary data.</text>
</comment>